<dbReference type="Proteomes" id="UP000297318">
    <property type="component" value="Unassembled WGS sequence"/>
</dbReference>
<keyword evidence="7" id="KW-1185">Reference proteome</keyword>
<dbReference type="GO" id="GO:0015833">
    <property type="term" value="P:peptide transport"/>
    <property type="evidence" value="ECO:0007669"/>
    <property type="project" value="TreeGrafter"/>
</dbReference>
<proteinExistence type="inferred from homology"/>
<evidence type="ECO:0000313" key="7">
    <source>
        <dbReference type="Proteomes" id="UP000297318"/>
    </source>
</evidence>
<evidence type="ECO:0000256" key="2">
    <source>
        <dbReference type="ARBA" id="ARBA00022448"/>
    </source>
</evidence>
<evidence type="ECO:0000313" key="6">
    <source>
        <dbReference type="EMBL" id="TGO06376.1"/>
    </source>
</evidence>
<keyword evidence="3 4" id="KW-0732">Signal</keyword>
<comment type="caution">
    <text evidence="6">The sequence shown here is derived from an EMBL/GenBank/DDBJ whole genome shotgun (WGS) entry which is preliminary data.</text>
</comment>
<accession>A0A4Z1E363</accession>
<reference evidence="6 7" key="1">
    <citation type="submission" date="2018-11" db="EMBL/GenBank/DDBJ databases">
        <title>Complete genome sequencing of the Actinobacteria Serinibacter sp. K3-2.</title>
        <authorList>
            <person name="Rakitin A.L."/>
            <person name="Beletsky A.V."/>
            <person name="Mardanov A.V."/>
            <person name="Ravin N.V."/>
            <person name="Gromova A.S."/>
            <person name="Filippova S.N."/>
            <person name="Gal'Chenko V.F."/>
        </authorList>
    </citation>
    <scope>NUCLEOTIDE SEQUENCE [LARGE SCALE GENOMIC DNA]</scope>
    <source>
        <strain evidence="6 7">K3-2</strain>
    </source>
</reference>
<dbReference type="OrthoDB" id="5243526at2"/>
<dbReference type="RefSeq" id="WP_135848590.1">
    <property type="nucleotide sequence ID" value="NZ_RHPJ01000001.1"/>
</dbReference>
<dbReference type="PIRSF" id="PIRSF002741">
    <property type="entry name" value="MppA"/>
    <property type="match status" value="1"/>
</dbReference>
<dbReference type="PANTHER" id="PTHR30290:SF9">
    <property type="entry name" value="OLIGOPEPTIDE-BINDING PROTEIN APPA"/>
    <property type="match status" value="1"/>
</dbReference>
<evidence type="ECO:0000256" key="3">
    <source>
        <dbReference type="ARBA" id="ARBA00022729"/>
    </source>
</evidence>
<dbReference type="AlphaFoldDB" id="A0A4Z1E363"/>
<dbReference type="InterPro" id="IPR039424">
    <property type="entry name" value="SBP_5"/>
</dbReference>
<dbReference type="Gene3D" id="3.40.190.10">
    <property type="entry name" value="Periplasmic binding protein-like II"/>
    <property type="match status" value="1"/>
</dbReference>
<keyword evidence="2" id="KW-0813">Transport</keyword>
<evidence type="ECO:0000256" key="1">
    <source>
        <dbReference type="ARBA" id="ARBA00005695"/>
    </source>
</evidence>
<dbReference type="InterPro" id="IPR000914">
    <property type="entry name" value="SBP_5_dom"/>
</dbReference>
<sequence length="506" mass="53675">MARRHAPVLALGLALALTLTACGSGSDTAASGGEQELPSITLGAVTEPTAVPDPLVDGSLAGYSYYYNVFDSLTRLDASGELQPLLATEWTSSEDLTEWTFTLRDDVTFSNGAPLTAQDVAFSYTTILENPASDPYTYMRPLESVEVVDETTVLFRLNTPFSPFPSITTSVSIVPEDVYTELGSEGFADAPIGSGPYTFASRTPGVEYVIERNPDYWGESAPFEQVTFQTIADADARLNGVLSSSLDVALIAPNQVDSLTGAATLANTESNGVTFLGANSTSGPLADVRVREAIELAIDKDALVTGVLSGRAAVATQMIAPPVAGFDPSIEASETDVDRAEELLAEAGYAGEPITLSYAIGGRIPLSEEIVQAVQGMLADVGVTVTLEGMDQSTFSSRVYDKKDIGGLYLNTYAPSQMDGDPVVEDFFAGGYNDYAMSPESAALVQATREVAGEERIAAYGDLMTFNIDNRQMIPLYVPETNYATTDGLAWAPRADGLFLFGALEK</sequence>
<comment type="similarity">
    <text evidence="1">Belongs to the bacterial solute-binding protein 5 family.</text>
</comment>
<dbReference type="PROSITE" id="PS51257">
    <property type="entry name" value="PROKAR_LIPOPROTEIN"/>
    <property type="match status" value="1"/>
</dbReference>
<dbReference type="GO" id="GO:1904680">
    <property type="term" value="F:peptide transmembrane transporter activity"/>
    <property type="evidence" value="ECO:0007669"/>
    <property type="project" value="TreeGrafter"/>
</dbReference>
<evidence type="ECO:0000259" key="5">
    <source>
        <dbReference type="Pfam" id="PF00496"/>
    </source>
</evidence>
<name>A0A4Z1E363_9MICO</name>
<dbReference type="PANTHER" id="PTHR30290">
    <property type="entry name" value="PERIPLASMIC BINDING COMPONENT OF ABC TRANSPORTER"/>
    <property type="match status" value="1"/>
</dbReference>
<feature type="domain" description="Solute-binding protein family 5" evidence="5">
    <location>
        <begin position="81"/>
        <end position="430"/>
    </location>
</feature>
<dbReference type="GO" id="GO:0042597">
    <property type="term" value="C:periplasmic space"/>
    <property type="evidence" value="ECO:0007669"/>
    <property type="project" value="UniProtKB-ARBA"/>
</dbReference>
<dbReference type="InterPro" id="IPR030678">
    <property type="entry name" value="Peptide/Ni-bd"/>
</dbReference>
<dbReference type="SUPFAM" id="SSF53850">
    <property type="entry name" value="Periplasmic binding protein-like II"/>
    <property type="match status" value="1"/>
</dbReference>
<feature type="chain" id="PRO_5038391953" evidence="4">
    <location>
        <begin position="22"/>
        <end position="506"/>
    </location>
</feature>
<dbReference type="Gene3D" id="3.90.76.10">
    <property type="entry name" value="Dipeptide-binding Protein, Domain 1"/>
    <property type="match status" value="1"/>
</dbReference>
<organism evidence="6 7">
    <name type="scientific">Serinibacter arcticus</name>
    <dbReference type="NCBI Taxonomy" id="1655435"/>
    <lineage>
        <taxon>Bacteria</taxon>
        <taxon>Bacillati</taxon>
        <taxon>Actinomycetota</taxon>
        <taxon>Actinomycetes</taxon>
        <taxon>Micrococcales</taxon>
        <taxon>Beutenbergiaceae</taxon>
        <taxon>Serinibacter</taxon>
    </lineage>
</organism>
<dbReference type="Pfam" id="PF00496">
    <property type="entry name" value="SBP_bac_5"/>
    <property type="match status" value="1"/>
</dbReference>
<protein>
    <submittedName>
        <fullName evidence="6">Oligopeptide ABC transporter, periplasmic oligopeptide-binding protein OppA</fullName>
    </submittedName>
</protein>
<feature type="signal peptide" evidence="4">
    <location>
        <begin position="1"/>
        <end position="21"/>
    </location>
</feature>
<dbReference type="EMBL" id="RHPJ01000001">
    <property type="protein sequence ID" value="TGO06376.1"/>
    <property type="molecule type" value="Genomic_DNA"/>
</dbReference>
<gene>
    <name evidence="6" type="ORF">SERN_0568</name>
</gene>
<dbReference type="Gene3D" id="3.10.105.10">
    <property type="entry name" value="Dipeptide-binding Protein, Domain 3"/>
    <property type="match status" value="1"/>
</dbReference>
<dbReference type="GO" id="GO:0043190">
    <property type="term" value="C:ATP-binding cassette (ABC) transporter complex"/>
    <property type="evidence" value="ECO:0007669"/>
    <property type="project" value="InterPro"/>
</dbReference>
<evidence type="ECO:0000256" key="4">
    <source>
        <dbReference type="SAM" id="SignalP"/>
    </source>
</evidence>